<accession>A0A951U3H9</accession>
<evidence type="ECO:0000313" key="1">
    <source>
        <dbReference type="EMBL" id="MBW4464684.1"/>
    </source>
</evidence>
<dbReference type="Proteomes" id="UP000707356">
    <property type="component" value="Unassembled WGS sequence"/>
</dbReference>
<organism evidence="1 2">
    <name type="scientific">Pegethrix bostrychoides GSE-TBD4-15B</name>
    <dbReference type="NCBI Taxonomy" id="2839662"/>
    <lineage>
        <taxon>Bacteria</taxon>
        <taxon>Bacillati</taxon>
        <taxon>Cyanobacteriota</taxon>
        <taxon>Cyanophyceae</taxon>
        <taxon>Oculatellales</taxon>
        <taxon>Oculatellaceae</taxon>
        <taxon>Pegethrix</taxon>
    </lineage>
</organism>
<protein>
    <submittedName>
        <fullName evidence="1">Uncharacterized protein</fullName>
    </submittedName>
</protein>
<dbReference type="Pfam" id="PF18742">
    <property type="entry name" value="DpnII-MboI"/>
    <property type="match status" value="1"/>
</dbReference>
<reference evidence="1" key="2">
    <citation type="journal article" date="2022" name="Microbiol. Resour. Announc.">
        <title>Metagenome Sequencing to Explore Phylogenomics of Terrestrial Cyanobacteria.</title>
        <authorList>
            <person name="Ward R.D."/>
            <person name="Stajich J.E."/>
            <person name="Johansen J.R."/>
            <person name="Huntemann M."/>
            <person name="Clum A."/>
            <person name="Foster B."/>
            <person name="Foster B."/>
            <person name="Roux S."/>
            <person name="Palaniappan K."/>
            <person name="Varghese N."/>
            <person name="Mukherjee S."/>
            <person name="Reddy T.B.K."/>
            <person name="Daum C."/>
            <person name="Copeland A."/>
            <person name="Chen I.A."/>
            <person name="Ivanova N.N."/>
            <person name="Kyrpides N.C."/>
            <person name="Shapiro N."/>
            <person name="Eloe-Fadrosh E.A."/>
            <person name="Pietrasiak N."/>
        </authorList>
    </citation>
    <scope>NUCLEOTIDE SEQUENCE</scope>
    <source>
        <strain evidence="1">GSE-TBD4-15B</strain>
    </source>
</reference>
<comment type="caution">
    <text evidence="1">The sequence shown here is derived from an EMBL/GenBank/DDBJ whole genome shotgun (WGS) entry which is preliminary data.</text>
</comment>
<reference evidence="1" key="1">
    <citation type="submission" date="2021-05" db="EMBL/GenBank/DDBJ databases">
        <authorList>
            <person name="Pietrasiak N."/>
            <person name="Ward R."/>
            <person name="Stajich J.E."/>
            <person name="Kurbessoian T."/>
        </authorList>
    </citation>
    <scope>NUCLEOTIDE SEQUENCE</scope>
    <source>
        <strain evidence="1">GSE-TBD4-15B</strain>
    </source>
</reference>
<sequence length="412" mass="46485">MVSIVSSEEFLLGDAKKMLLKELSSLSGKRNLEEAFAAWLLGNSEIPFRLSDTVSEVAKYTGGQRRYYNIAILGFAAACDILKESELIDLSQGLSWVSRREPLLEDHLQVFCTDVVALLGIVLGAKIIGDETIISQVREWLNNFIEKSFQARLDGWQKCLLVSVCQLGGLSVQKSVPPENNLADVRIALYSKNALTYATPSEEDDKREALFLMKHNSETSISISRIILRLAAFNYISRLMPSTSLIKPSVEDVSKVLHRIPAAFRRWTWESKSRTGRGEAIKWHIENEYHVQNLLYFLLSPIFPDLKDEDYTPSVGQMHPRVDLAILSLSLIIEVKFMRASDKPQDMIEQIAADSSVYLVNGSVYRHIIAFIWDDSNKSHEHDTMRNGLRQLPGIIDAVIMSRPGNLTRQSS</sequence>
<dbReference type="EMBL" id="JAHHHV010000018">
    <property type="protein sequence ID" value="MBW4464684.1"/>
    <property type="molecule type" value="Genomic_DNA"/>
</dbReference>
<evidence type="ECO:0000313" key="2">
    <source>
        <dbReference type="Proteomes" id="UP000707356"/>
    </source>
</evidence>
<name>A0A951U3H9_9CYAN</name>
<proteinExistence type="predicted"/>
<dbReference type="AlphaFoldDB" id="A0A951U3H9"/>
<gene>
    <name evidence="1" type="ORF">KME07_04495</name>
</gene>